<evidence type="ECO:0000313" key="8">
    <source>
        <dbReference type="EMBL" id="MFB9074958.1"/>
    </source>
</evidence>
<dbReference type="InterPro" id="IPR011701">
    <property type="entry name" value="MFS"/>
</dbReference>
<sequence>MVGHHWPVLGPGRVPGGPGPGLLAGPGAPPSAGTVMTAQHPAPRPAQPAGGNRILVVLLVPLFMSLMSVSVVNVALPAIEGGLNASSADLQWVLAGYALSFGVVLVAAGRAGDLWGRKPIFIAGILLFTVGSLASGLAVDPLMLNLSRVVTGLGSGLLNPQIIGIIQNVFHGRARGRAYGLFGTVVGLGVAIGPTMGGVILGALGPEWGWRTTFLINVPFGVLSAVLAAAWLRPPARVRSEEARRSLGALDPVGAVLLAAAVVCLMVPFILPGTWLLLAAAAVLLGAWWLWEQRMKARFPVTGRAPMVDPALFRIPSFSYSTVATAFLLGAMPGLWAVQAIVTQQGLGYSALAAGLTSLPTALAVMVLSPWIGSHVHRRGPLFVVVGAVLALGAVALGMVAFHQIALGVWPFWTLALCLFPFGPAQALLMTSSQVLTMHEVPPRAAGAAGGVSQTAQRVLTAIGLAAVTGAFYASLAASGTDAATGGADGTAAEAAAVAVSYGEAADTALLVVMGLLAVTLVAGVLDYIRRYRGGTLVLED</sequence>
<evidence type="ECO:0000256" key="2">
    <source>
        <dbReference type="ARBA" id="ARBA00022692"/>
    </source>
</evidence>
<proteinExistence type="predicted"/>
<feature type="transmembrane region" description="Helical" evidence="6">
    <location>
        <begin position="312"/>
        <end position="336"/>
    </location>
</feature>
<feature type="transmembrane region" description="Helical" evidence="6">
    <location>
        <begin position="120"/>
        <end position="139"/>
    </location>
</feature>
<accession>A0ABV5G7P7</accession>
<feature type="domain" description="Major facilitator superfamily (MFS) profile" evidence="7">
    <location>
        <begin position="54"/>
        <end position="533"/>
    </location>
</feature>
<feature type="transmembrane region" description="Helical" evidence="6">
    <location>
        <begin position="348"/>
        <end position="368"/>
    </location>
</feature>
<dbReference type="CDD" id="cd17321">
    <property type="entry name" value="MFS_MMR_MDR_like"/>
    <property type="match status" value="1"/>
</dbReference>
<dbReference type="Pfam" id="PF07690">
    <property type="entry name" value="MFS_1"/>
    <property type="match status" value="2"/>
</dbReference>
<name>A0ABV5G7P7_9MICC</name>
<keyword evidence="9" id="KW-1185">Reference proteome</keyword>
<feature type="region of interest" description="Disordered" evidence="5">
    <location>
        <begin position="19"/>
        <end position="46"/>
    </location>
</feature>
<evidence type="ECO:0000256" key="6">
    <source>
        <dbReference type="SAM" id="Phobius"/>
    </source>
</evidence>
<dbReference type="InterPro" id="IPR020846">
    <property type="entry name" value="MFS_dom"/>
</dbReference>
<feature type="transmembrane region" description="Helical" evidence="6">
    <location>
        <begin position="214"/>
        <end position="232"/>
    </location>
</feature>
<evidence type="ECO:0000256" key="5">
    <source>
        <dbReference type="SAM" id="MobiDB-lite"/>
    </source>
</evidence>
<reference evidence="8 9" key="1">
    <citation type="submission" date="2024-09" db="EMBL/GenBank/DDBJ databases">
        <authorList>
            <person name="Sun Q."/>
            <person name="Mori K."/>
        </authorList>
    </citation>
    <scope>NUCLEOTIDE SEQUENCE [LARGE SCALE GENOMIC DNA]</scope>
    <source>
        <strain evidence="8 9">CCM 7609</strain>
    </source>
</reference>
<dbReference type="PANTHER" id="PTHR42718">
    <property type="entry name" value="MAJOR FACILITATOR SUPERFAMILY MULTIDRUG TRANSPORTER MFSC"/>
    <property type="match status" value="1"/>
</dbReference>
<keyword evidence="2 6" id="KW-0812">Transmembrane</keyword>
<evidence type="ECO:0000259" key="7">
    <source>
        <dbReference type="PROSITE" id="PS50850"/>
    </source>
</evidence>
<organism evidence="8 9">
    <name type="scientific">Citricoccus parietis</name>
    <dbReference type="NCBI Taxonomy" id="592307"/>
    <lineage>
        <taxon>Bacteria</taxon>
        <taxon>Bacillati</taxon>
        <taxon>Actinomycetota</taxon>
        <taxon>Actinomycetes</taxon>
        <taxon>Micrococcales</taxon>
        <taxon>Micrococcaceae</taxon>
        <taxon>Citricoccus</taxon>
    </lineage>
</organism>
<dbReference type="Gene3D" id="1.20.1720.10">
    <property type="entry name" value="Multidrug resistance protein D"/>
    <property type="match status" value="2"/>
</dbReference>
<feature type="transmembrane region" description="Helical" evidence="6">
    <location>
        <begin position="380"/>
        <end position="402"/>
    </location>
</feature>
<dbReference type="Proteomes" id="UP001589575">
    <property type="component" value="Unassembled WGS sequence"/>
</dbReference>
<feature type="transmembrane region" description="Helical" evidence="6">
    <location>
        <begin position="145"/>
        <end position="166"/>
    </location>
</feature>
<keyword evidence="4 6" id="KW-0472">Membrane</keyword>
<feature type="transmembrane region" description="Helical" evidence="6">
    <location>
        <begin position="459"/>
        <end position="478"/>
    </location>
</feature>
<gene>
    <name evidence="8" type="ORF">ACFFX0_28730</name>
</gene>
<dbReference type="InterPro" id="IPR036259">
    <property type="entry name" value="MFS_trans_sf"/>
</dbReference>
<feature type="transmembrane region" description="Helical" evidence="6">
    <location>
        <begin position="408"/>
        <end position="429"/>
    </location>
</feature>
<feature type="transmembrane region" description="Helical" evidence="6">
    <location>
        <begin position="275"/>
        <end position="291"/>
    </location>
</feature>
<evidence type="ECO:0000256" key="3">
    <source>
        <dbReference type="ARBA" id="ARBA00022989"/>
    </source>
</evidence>
<feature type="transmembrane region" description="Helical" evidence="6">
    <location>
        <begin position="253"/>
        <end position="269"/>
    </location>
</feature>
<feature type="transmembrane region" description="Helical" evidence="6">
    <location>
        <begin position="90"/>
        <end position="108"/>
    </location>
</feature>
<feature type="transmembrane region" description="Helical" evidence="6">
    <location>
        <begin position="178"/>
        <end position="202"/>
    </location>
</feature>
<evidence type="ECO:0000256" key="4">
    <source>
        <dbReference type="ARBA" id="ARBA00023136"/>
    </source>
</evidence>
<dbReference type="SUPFAM" id="SSF103473">
    <property type="entry name" value="MFS general substrate transporter"/>
    <property type="match status" value="1"/>
</dbReference>
<comment type="caution">
    <text evidence="8">The sequence shown here is derived from an EMBL/GenBank/DDBJ whole genome shotgun (WGS) entry which is preliminary data.</text>
</comment>
<protein>
    <submittedName>
        <fullName evidence="8">MFS transporter</fullName>
    </submittedName>
</protein>
<comment type="subcellular location">
    <subcellularLocation>
        <location evidence="1">Cell membrane</location>
        <topology evidence="1">Multi-pass membrane protein</topology>
    </subcellularLocation>
</comment>
<dbReference type="PROSITE" id="PS50850">
    <property type="entry name" value="MFS"/>
    <property type="match status" value="1"/>
</dbReference>
<evidence type="ECO:0000313" key="9">
    <source>
        <dbReference type="Proteomes" id="UP001589575"/>
    </source>
</evidence>
<keyword evidence="3 6" id="KW-1133">Transmembrane helix</keyword>
<dbReference type="EMBL" id="JBHMFI010000004">
    <property type="protein sequence ID" value="MFB9074958.1"/>
    <property type="molecule type" value="Genomic_DNA"/>
</dbReference>
<dbReference type="PANTHER" id="PTHR42718:SF39">
    <property type="entry name" value="ACTINORHODIN TRANSPORTER-RELATED"/>
    <property type="match status" value="1"/>
</dbReference>
<feature type="transmembrane region" description="Helical" evidence="6">
    <location>
        <begin position="509"/>
        <end position="529"/>
    </location>
</feature>
<dbReference type="PRINTS" id="PR01036">
    <property type="entry name" value="TCRTETB"/>
</dbReference>
<evidence type="ECO:0000256" key="1">
    <source>
        <dbReference type="ARBA" id="ARBA00004651"/>
    </source>
</evidence>
<feature type="transmembrane region" description="Helical" evidence="6">
    <location>
        <begin position="54"/>
        <end position="78"/>
    </location>
</feature>